<evidence type="ECO:0000313" key="1">
    <source>
        <dbReference type="EMBL" id="GAL93938.1"/>
    </source>
</evidence>
<reference evidence="2" key="1">
    <citation type="journal article" date="2015" name="Genome">
        <title>Whole Genome Sequence of the Non-Microcystin-Producing Microcystis aeruginosa Strain NIES-44.</title>
        <authorList>
            <person name="Okano K."/>
            <person name="Miyata N."/>
            <person name="Ozaki Y."/>
        </authorList>
    </citation>
    <scope>NUCLEOTIDE SEQUENCE [LARGE SCALE GENOMIC DNA]</scope>
    <source>
        <strain evidence="2">NIES-44</strain>
    </source>
</reference>
<dbReference type="RefSeq" id="WP_045359867.1">
    <property type="nucleotide sequence ID" value="NZ_BBPA01000051.1"/>
</dbReference>
<sequence>MIRVLMELRWLFDTYVLKSARLLGDFTFFAAFFLDFIESKPFSYRHFRLFRQTLGTYRNFGLKPRPFRTAF</sequence>
<accession>A0A0A1VWW7</accession>
<evidence type="ECO:0000313" key="2">
    <source>
        <dbReference type="Proteomes" id="UP000030321"/>
    </source>
</evidence>
<protein>
    <submittedName>
        <fullName evidence="1">Uncharacterized protein</fullName>
    </submittedName>
</protein>
<dbReference type="EMBL" id="BBPA01000051">
    <property type="protein sequence ID" value="GAL93938.1"/>
    <property type="molecule type" value="Genomic_DNA"/>
</dbReference>
<dbReference type="AlphaFoldDB" id="A0A0A1VWW7"/>
<gene>
    <name evidence="1" type="ORF">N44_02518</name>
</gene>
<name>A0A0A1VWW7_MICAE</name>
<dbReference type="Proteomes" id="UP000030321">
    <property type="component" value="Unassembled WGS sequence"/>
</dbReference>
<comment type="caution">
    <text evidence="1">The sequence shown here is derived from an EMBL/GenBank/DDBJ whole genome shotgun (WGS) entry which is preliminary data.</text>
</comment>
<proteinExistence type="predicted"/>
<organism evidence="1 2">
    <name type="scientific">Microcystis aeruginosa NIES-44</name>
    <dbReference type="NCBI Taxonomy" id="449439"/>
    <lineage>
        <taxon>Bacteria</taxon>
        <taxon>Bacillati</taxon>
        <taxon>Cyanobacteriota</taxon>
        <taxon>Cyanophyceae</taxon>
        <taxon>Oscillatoriophycideae</taxon>
        <taxon>Chroococcales</taxon>
        <taxon>Microcystaceae</taxon>
        <taxon>Microcystis</taxon>
    </lineage>
</organism>